<sequence>MGFFSRNRKEPDKDLKQTNNITNQLGNYELNLHSYEYYLEKLEKSFQLYPDLTKAWAEKNKEYLNARLITYLNTPNLPNNIDFAIKLANLYCKNLFITPMTFFGLVLFTSLYDNDKELKKYSQVILDYLNNYQEVFRNIVKIDVDIQSVDYGPILGQNKIEVEWDHGQFFDTKQGSATFGISNSWTPHYVIWGWIWQFISHLLVKLNQYDEALNYLKFLYEHKVDQDRVLVSKFRLLHDLGRTKEALDILDFILIKDPNDEWALNKRSNIFLNTNDYERALKDINTLYSLDPTLELKKTREEVIEKINCNKQISDKNGDIENQLKLKFASGELSEEEYIRKRKILELDQ</sequence>
<accession>A0A8E7B2I9</accession>
<protein>
    <recommendedName>
        <fullName evidence="4">SHOCT domain-containing protein</fullName>
    </recommendedName>
</protein>
<dbReference type="GeneID" id="65096342"/>
<dbReference type="SUPFAM" id="SSF48452">
    <property type="entry name" value="TPR-like"/>
    <property type="match status" value="1"/>
</dbReference>
<dbReference type="Pfam" id="PF13181">
    <property type="entry name" value="TPR_8"/>
    <property type="match status" value="1"/>
</dbReference>
<evidence type="ECO:0000313" key="3">
    <source>
        <dbReference type="Proteomes" id="UP000680656"/>
    </source>
</evidence>
<keyword evidence="3" id="KW-1185">Reference proteome</keyword>
<keyword evidence="1" id="KW-0812">Transmembrane</keyword>
<evidence type="ECO:0000256" key="1">
    <source>
        <dbReference type="SAM" id="Phobius"/>
    </source>
</evidence>
<keyword evidence="1" id="KW-0472">Membrane</keyword>
<reference evidence="2 3" key="1">
    <citation type="submission" date="2021-05" db="EMBL/GenBank/DDBJ databases">
        <title>A novel Methanospirillum isolate from a pyrite-forming mixed culture.</title>
        <authorList>
            <person name="Bunk B."/>
            <person name="Sproer C."/>
            <person name="Spring S."/>
            <person name="Pester M."/>
        </authorList>
    </citation>
    <scope>NUCLEOTIDE SEQUENCE [LARGE SCALE GENOMIC DNA]</scope>
    <source>
        <strain evidence="2 3">J.3.6.1-F.2.7.3</strain>
    </source>
</reference>
<dbReference type="InterPro" id="IPR019734">
    <property type="entry name" value="TPR_rpt"/>
</dbReference>
<dbReference type="Gene3D" id="1.25.40.10">
    <property type="entry name" value="Tetratricopeptide repeat domain"/>
    <property type="match status" value="1"/>
</dbReference>
<evidence type="ECO:0000313" key="2">
    <source>
        <dbReference type="EMBL" id="QVV89709.1"/>
    </source>
</evidence>
<dbReference type="EMBL" id="CP075546">
    <property type="protein sequence ID" value="QVV89709.1"/>
    <property type="molecule type" value="Genomic_DNA"/>
</dbReference>
<dbReference type="Proteomes" id="UP000680656">
    <property type="component" value="Chromosome"/>
</dbReference>
<name>A0A8E7B2I9_9EURY</name>
<dbReference type="AlphaFoldDB" id="A0A8E7B2I9"/>
<proteinExistence type="predicted"/>
<dbReference type="RefSeq" id="WP_214420499.1">
    <property type="nucleotide sequence ID" value="NZ_CP075546.1"/>
</dbReference>
<organism evidence="2 3">
    <name type="scientific">Methanospirillum purgamenti</name>
    <dbReference type="NCBI Taxonomy" id="2834276"/>
    <lineage>
        <taxon>Archaea</taxon>
        <taxon>Methanobacteriati</taxon>
        <taxon>Methanobacteriota</taxon>
        <taxon>Stenosarchaea group</taxon>
        <taxon>Methanomicrobia</taxon>
        <taxon>Methanomicrobiales</taxon>
        <taxon>Methanospirillaceae</taxon>
        <taxon>Methanospirillum</taxon>
    </lineage>
</organism>
<gene>
    <name evidence="2" type="ORF">KHC33_04120</name>
</gene>
<dbReference type="KEGG" id="mrtj:KHC33_04120"/>
<keyword evidence="1" id="KW-1133">Transmembrane helix</keyword>
<evidence type="ECO:0008006" key="4">
    <source>
        <dbReference type="Google" id="ProtNLM"/>
    </source>
</evidence>
<dbReference type="InterPro" id="IPR011990">
    <property type="entry name" value="TPR-like_helical_dom_sf"/>
</dbReference>
<feature type="transmembrane region" description="Helical" evidence="1">
    <location>
        <begin position="95"/>
        <end position="112"/>
    </location>
</feature>